<proteinExistence type="predicted"/>
<reference evidence="1" key="1">
    <citation type="submission" date="2016-06" db="EMBL/GenBank/DDBJ databases">
        <title>Draft genome of Moraxella osloensis CCUG 67237.</title>
        <authorList>
            <person name="Salva-Serra F."/>
            <person name="Engstrom-Jakobsson H."/>
            <person name="Thorell K."/>
            <person name="Gonzales-Siles L."/>
            <person name="Karlsson R."/>
            <person name="Boulund F."/>
            <person name="Engstrand L."/>
            <person name="Kristiansson E."/>
            <person name="Moore E."/>
        </authorList>
    </citation>
    <scope>NUCLEOTIDE SEQUENCE [LARGE SCALE GENOMIC DNA]</scope>
    <source>
        <strain evidence="1">CCUG 67237</strain>
    </source>
</reference>
<evidence type="ECO:0008006" key="2">
    <source>
        <dbReference type="Google" id="ProtNLM"/>
    </source>
</evidence>
<accession>A0AA91FIB4</accession>
<evidence type="ECO:0000313" key="1">
    <source>
        <dbReference type="EMBL" id="OBX63255.1"/>
    </source>
</evidence>
<dbReference type="InterPro" id="IPR025455">
    <property type="entry name" value="DUF4276"/>
</dbReference>
<name>A0AA91FIB4_FAUOS</name>
<sequence>MVKVGFIVEGETEKIIIQSSKFRNFLQNYGYELLDPVIDATGGGNLLPKNIQQYIDRIQINQPDKIFVLTDLENDTSSETLRKRISHPDIEVVFIAVKAIEAWFLADTQAMVKFLRTDDFIEQFPEQTPDKPWDRIKEIINQLNVRGAGSKVILAKRMIKHYEFSIENSANHPHCPSAKEFIDYFRE</sequence>
<dbReference type="Pfam" id="PF14103">
    <property type="entry name" value="DUF4276"/>
    <property type="match status" value="1"/>
</dbReference>
<dbReference type="EMBL" id="LZMT01000026">
    <property type="protein sequence ID" value="OBX63255.1"/>
    <property type="molecule type" value="Genomic_DNA"/>
</dbReference>
<protein>
    <recommendedName>
        <fullName evidence="2">DUF4276 family protein</fullName>
    </recommendedName>
</protein>
<organism evidence="1">
    <name type="scientific">Faucicola osloensis</name>
    <name type="common">Moraxella osloensis</name>
    <dbReference type="NCBI Taxonomy" id="34062"/>
    <lineage>
        <taxon>Bacteria</taxon>
        <taxon>Pseudomonadati</taxon>
        <taxon>Pseudomonadota</taxon>
        <taxon>Gammaproteobacteria</taxon>
        <taxon>Moraxellales</taxon>
        <taxon>Moraxellaceae</taxon>
        <taxon>Faucicola</taxon>
    </lineage>
</organism>
<gene>
    <name evidence="1" type="ORF">A9299_10880</name>
</gene>
<dbReference type="AlphaFoldDB" id="A0AA91FIB4"/>
<comment type="caution">
    <text evidence="1">The sequence shown here is derived from an EMBL/GenBank/DDBJ whole genome shotgun (WGS) entry which is preliminary data.</text>
</comment>